<dbReference type="Proteomes" id="UP000225706">
    <property type="component" value="Unassembled WGS sequence"/>
</dbReference>
<proteinExistence type="predicted"/>
<protein>
    <submittedName>
        <fullName evidence="1">52 kDa repressor of the inhibitor of the protein kinase</fullName>
    </submittedName>
</protein>
<keyword evidence="2" id="KW-1185">Reference proteome</keyword>
<gene>
    <name evidence="1" type="primary">Prkrir</name>
    <name evidence="1" type="ORF">AWC38_SpisGene10530</name>
</gene>
<keyword evidence="1" id="KW-0418">Kinase</keyword>
<evidence type="ECO:0000313" key="1">
    <source>
        <dbReference type="EMBL" id="PFX24852.1"/>
    </source>
</evidence>
<keyword evidence="1" id="KW-0808">Transferase</keyword>
<sequence>MGPAESSFHRDKRKYRLGEVKFLGYRRLQRLHSVVIQEGEEAEPSKEKKDNNSGIAQSMNSYFSSVFTTEDYVNFPTQDCIVDKKLANIGCCVNEDIRDNWTKWFHLAVTTAENVGVVPSMPHRTNQQQHGDNVPAQTPSDYYKRAVAIPLLDHLQSEMKTYSNPPNDGVLSSLFNLLPEVVAGRDRNPDIGAALEFYESNFPSPHVVDVELLRWKRKAAHCESSEYHGKAQHRPHEKLFTTAFFVAKNEKPYPDFANLTELQASNYGDDILTKRYNNDKQANEFIHYIAKHESDLKWHKRNGSEFIAVALDGSTNSANIEQESYFVSYLDENYEPCVDFVKIVGVQGCATGQNLADGFFCTLF</sequence>
<dbReference type="GO" id="GO:0016301">
    <property type="term" value="F:kinase activity"/>
    <property type="evidence" value="ECO:0007669"/>
    <property type="project" value="UniProtKB-KW"/>
</dbReference>
<accession>A0A2B4S8J7</accession>
<comment type="caution">
    <text evidence="1">The sequence shown here is derived from an EMBL/GenBank/DDBJ whole genome shotgun (WGS) entry which is preliminary data.</text>
</comment>
<dbReference type="PANTHER" id="PTHR46880">
    <property type="entry name" value="RAS-ASSOCIATING DOMAIN-CONTAINING PROTEIN"/>
    <property type="match status" value="1"/>
</dbReference>
<name>A0A2B4S8J7_STYPI</name>
<dbReference type="AlphaFoldDB" id="A0A2B4S8J7"/>
<organism evidence="1 2">
    <name type="scientific">Stylophora pistillata</name>
    <name type="common">Smooth cauliflower coral</name>
    <dbReference type="NCBI Taxonomy" id="50429"/>
    <lineage>
        <taxon>Eukaryota</taxon>
        <taxon>Metazoa</taxon>
        <taxon>Cnidaria</taxon>
        <taxon>Anthozoa</taxon>
        <taxon>Hexacorallia</taxon>
        <taxon>Scleractinia</taxon>
        <taxon>Astrocoeniina</taxon>
        <taxon>Pocilloporidae</taxon>
        <taxon>Stylophora</taxon>
    </lineage>
</organism>
<dbReference type="PANTHER" id="PTHR46880:SF5">
    <property type="entry name" value="DUF4371 DOMAIN-CONTAINING PROTEIN"/>
    <property type="match status" value="1"/>
</dbReference>
<reference evidence="2" key="1">
    <citation type="journal article" date="2017" name="bioRxiv">
        <title>Comparative analysis of the genomes of Stylophora pistillata and Acropora digitifera provides evidence for extensive differences between species of corals.</title>
        <authorList>
            <person name="Voolstra C.R."/>
            <person name="Li Y."/>
            <person name="Liew Y.J."/>
            <person name="Baumgarten S."/>
            <person name="Zoccola D."/>
            <person name="Flot J.-F."/>
            <person name="Tambutte S."/>
            <person name="Allemand D."/>
            <person name="Aranda M."/>
        </authorList>
    </citation>
    <scope>NUCLEOTIDE SEQUENCE [LARGE SCALE GENOMIC DNA]</scope>
</reference>
<evidence type="ECO:0000313" key="2">
    <source>
        <dbReference type="Proteomes" id="UP000225706"/>
    </source>
</evidence>
<dbReference type="EMBL" id="LSMT01000165">
    <property type="protein sequence ID" value="PFX24852.1"/>
    <property type="molecule type" value="Genomic_DNA"/>
</dbReference>